<dbReference type="AlphaFoldDB" id="A0A9P5LAS2"/>
<feature type="compositionally biased region" description="Polar residues" evidence="2">
    <location>
        <begin position="527"/>
        <end position="541"/>
    </location>
</feature>
<evidence type="ECO:0000313" key="4">
    <source>
        <dbReference type="EMBL" id="KAF7539980.1"/>
    </source>
</evidence>
<dbReference type="GO" id="GO:0006297">
    <property type="term" value="P:nucleotide-excision repair, DNA gap filling"/>
    <property type="evidence" value="ECO:0007669"/>
    <property type="project" value="TreeGrafter"/>
</dbReference>
<protein>
    <recommendedName>
        <fullName evidence="3">DNA ligase ATP-dependent N-terminal domain-containing protein</fullName>
    </recommendedName>
</protein>
<organism evidence="4 5">
    <name type="scientific">Cylindrodendrum hubeiense</name>
    <dbReference type="NCBI Taxonomy" id="595255"/>
    <lineage>
        <taxon>Eukaryota</taxon>
        <taxon>Fungi</taxon>
        <taxon>Dikarya</taxon>
        <taxon>Ascomycota</taxon>
        <taxon>Pezizomycotina</taxon>
        <taxon>Sordariomycetes</taxon>
        <taxon>Hypocreomycetidae</taxon>
        <taxon>Hypocreales</taxon>
        <taxon>Nectriaceae</taxon>
        <taxon>Cylindrodendrum</taxon>
    </lineage>
</organism>
<dbReference type="EMBL" id="JAANBB010000541">
    <property type="protein sequence ID" value="KAF7539980.1"/>
    <property type="molecule type" value="Genomic_DNA"/>
</dbReference>
<dbReference type="Proteomes" id="UP000722485">
    <property type="component" value="Unassembled WGS sequence"/>
</dbReference>
<keyword evidence="1" id="KW-0436">Ligase</keyword>
<proteinExistence type="predicted"/>
<dbReference type="InterPro" id="IPR012308">
    <property type="entry name" value="DNA_ligase_ATP-dep_N"/>
</dbReference>
<sequence>MPLPFALVCDLLEPSHKLSVSRKSNTQTVVGWFTRHRDRINAHDANLVALLSTLLPEKRIDRVYCIQAPTLEKIIGRAFFLGASRIAELSQYRQPGLGVDLADCVSRLLTVTPNPSFDKQHQVTVEEIDEILHSLASRVKWSSPAIRASQATLTQGNRGDLERVYRRLNATEAKWFTRLILKDYQPLVFDPSLIYRLCDPILPSVLKVQDDFSTAINAVQAIRGKLLPNGARKTSREQILNSVKPQLGVKVGRQPWMKGRSIKHCLDMGHGRMSVEDKMDGEYCQIHIDLSKGEQCIQIFSKSGKDSTEDREALHGEQVKRWKAKPEFTVVNVVELNETMLRAVATYANPMPIPSGENTHLKLKLTPGVEQGMPLSVVFTNPLVFDLKCFSFDKVGNTGFWSLRFPSVTKVHCDRDFTDTVSFEQLQEMAKDATTAKELEDSQENLQWIARLEGADPRGVAVDAISQLTVTTMPTPSPRRSSQTSTVAWTPTSPVSARLLPNILESPTRNRLAGTRILPVVTTVKPPTSSALEVQTPSPTTKHIGHKRVSPSAKSLSSPKRQRLEQTLTQITAQPTPKQTSSQTRKPLSDIDGNSQSALSSFSFMLPCNLETEPEVIDLTSSPETSFTTTATTRFRSSQITRPSSLMEDATDIEVPDSEIPDSEDQRVVDKELAFVEALQNTTPSETTKQAGSHLTTPQRSGCHYSSSMCRLATTVVLIAPSILETSEEINSLLHTHGIEDPIENLSRWLEKDKARAMDEQHWAPSPNTILLVDSVGQQAETETLLTSVEEQRSSLPEGRRDWVTVYDWRVLKYVTIMEDENFTRKYYDGWHDPWRRWYCGIV</sequence>
<evidence type="ECO:0000259" key="3">
    <source>
        <dbReference type="Pfam" id="PF04675"/>
    </source>
</evidence>
<dbReference type="GO" id="GO:0032807">
    <property type="term" value="C:DNA ligase IV complex"/>
    <property type="evidence" value="ECO:0007669"/>
    <property type="project" value="TreeGrafter"/>
</dbReference>
<name>A0A9P5LAS2_9HYPO</name>
<dbReference type="Gene3D" id="1.10.3260.10">
    <property type="entry name" value="DNA ligase, ATP-dependent, N-terminal domain"/>
    <property type="match status" value="1"/>
</dbReference>
<feature type="region of interest" description="Disordered" evidence="2">
    <location>
        <begin position="682"/>
        <end position="702"/>
    </location>
</feature>
<dbReference type="PANTHER" id="PTHR45997:SF2">
    <property type="entry name" value="ATP DEPENDENT DNA LIGASE DOMAIN PROTEIN (AFU_ORTHOLOGUE AFUA_5G02430)"/>
    <property type="match status" value="1"/>
</dbReference>
<dbReference type="PANTHER" id="PTHR45997">
    <property type="entry name" value="DNA LIGASE 4"/>
    <property type="match status" value="1"/>
</dbReference>
<dbReference type="Gene3D" id="3.30.470.30">
    <property type="entry name" value="DNA ligase/mRNA capping enzyme"/>
    <property type="match status" value="1"/>
</dbReference>
<evidence type="ECO:0000256" key="2">
    <source>
        <dbReference type="SAM" id="MobiDB-lite"/>
    </source>
</evidence>
<dbReference type="InterPro" id="IPR029710">
    <property type="entry name" value="LIG4"/>
</dbReference>
<dbReference type="OrthoDB" id="2160351at2759"/>
<comment type="caution">
    <text evidence="4">The sequence shown here is derived from an EMBL/GenBank/DDBJ whole genome shotgun (WGS) entry which is preliminary data.</text>
</comment>
<feature type="region of interest" description="Disordered" evidence="2">
    <location>
        <begin position="472"/>
        <end position="491"/>
    </location>
</feature>
<dbReference type="GO" id="GO:0005524">
    <property type="term" value="F:ATP binding"/>
    <property type="evidence" value="ECO:0007669"/>
    <property type="project" value="InterPro"/>
</dbReference>
<gene>
    <name evidence="4" type="ORF">G7Z17_g12299</name>
</gene>
<feature type="region of interest" description="Disordered" evidence="2">
    <location>
        <begin position="623"/>
        <end position="645"/>
    </location>
</feature>
<evidence type="ECO:0000256" key="1">
    <source>
        <dbReference type="ARBA" id="ARBA00022598"/>
    </source>
</evidence>
<dbReference type="InterPro" id="IPR036599">
    <property type="entry name" value="DNA_ligase_N_sf"/>
</dbReference>
<evidence type="ECO:0000313" key="5">
    <source>
        <dbReference type="Proteomes" id="UP000722485"/>
    </source>
</evidence>
<feature type="compositionally biased region" description="Polar residues" evidence="2">
    <location>
        <begin position="552"/>
        <end position="595"/>
    </location>
</feature>
<reference evidence="4" key="1">
    <citation type="submission" date="2020-03" db="EMBL/GenBank/DDBJ databases">
        <title>Draft Genome Sequence of Cylindrodendrum hubeiense.</title>
        <authorList>
            <person name="Buettner E."/>
            <person name="Kellner H."/>
        </authorList>
    </citation>
    <scope>NUCLEOTIDE SEQUENCE</scope>
    <source>
        <strain evidence="4">IHI 201604</strain>
    </source>
</reference>
<feature type="region of interest" description="Disordered" evidence="2">
    <location>
        <begin position="527"/>
        <end position="595"/>
    </location>
</feature>
<feature type="compositionally biased region" description="Low complexity" evidence="2">
    <location>
        <begin position="472"/>
        <end position="487"/>
    </location>
</feature>
<dbReference type="GO" id="GO:0006303">
    <property type="term" value="P:double-strand break repair via nonhomologous end joining"/>
    <property type="evidence" value="ECO:0007669"/>
    <property type="project" value="TreeGrafter"/>
</dbReference>
<dbReference type="GO" id="GO:0003910">
    <property type="term" value="F:DNA ligase (ATP) activity"/>
    <property type="evidence" value="ECO:0007669"/>
    <property type="project" value="InterPro"/>
</dbReference>
<feature type="compositionally biased region" description="Low complexity" evidence="2">
    <location>
        <begin position="623"/>
        <end position="638"/>
    </location>
</feature>
<feature type="domain" description="DNA ligase ATP-dependent N-terminal" evidence="3">
    <location>
        <begin position="4"/>
        <end position="184"/>
    </location>
</feature>
<dbReference type="GO" id="GO:0003677">
    <property type="term" value="F:DNA binding"/>
    <property type="evidence" value="ECO:0007669"/>
    <property type="project" value="InterPro"/>
</dbReference>
<keyword evidence="5" id="KW-1185">Reference proteome</keyword>
<dbReference type="SUPFAM" id="SSF56091">
    <property type="entry name" value="DNA ligase/mRNA capping enzyme, catalytic domain"/>
    <property type="match status" value="1"/>
</dbReference>
<accession>A0A9P5LAS2</accession>
<dbReference type="Pfam" id="PF04675">
    <property type="entry name" value="DNA_ligase_A_N"/>
    <property type="match status" value="1"/>
</dbReference>
<dbReference type="GO" id="GO:0006310">
    <property type="term" value="P:DNA recombination"/>
    <property type="evidence" value="ECO:0007669"/>
    <property type="project" value="InterPro"/>
</dbReference>